<evidence type="ECO:0000313" key="1">
    <source>
        <dbReference type="EMBL" id="SCG41546.1"/>
    </source>
</evidence>
<protein>
    <recommendedName>
        <fullName evidence="3">Excreted virulence factor EspC, type VII ESX diderm</fullName>
    </recommendedName>
</protein>
<gene>
    <name evidence="1" type="ORF">GA0074704_1140</name>
</gene>
<accession>A0A1C5H684</accession>
<proteinExistence type="predicted"/>
<keyword evidence="2" id="KW-1185">Reference proteome</keyword>
<sequence length="122" mass="12891">MTGRTTVDVLSLEDFKQRLAGRLAEAETTLRKLSGGAGRPPALGRFADAGDNADRYGDVLANYVAQVDRLRLAVAAADAATDTIIANYRTTEERNAANAAEIIDALSGVDEALGRAGEDQRV</sequence>
<reference evidence="1 2" key="1">
    <citation type="submission" date="2016-06" db="EMBL/GenBank/DDBJ databases">
        <authorList>
            <person name="Kjaerup R.B."/>
            <person name="Dalgaard T.S."/>
            <person name="Juul-Madsen H.R."/>
        </authorList>
    </citation>
    <scope>NUCLEOTIDE SEQUENCE [LARGE SCALE GENOMIC DNA]</scope>
    <source>
        <strain evidence="1 2">DSM 45097</strain>
    </source>
</reference>
<dbReference type="Proteomes" id="UP000198210">
    <property type="component" value="Chromosome I"/>
</dbReference>
<organism evidence="1 2">
    <name type="scientific">Micromonospora siamensis</name>
    <dbReference type="NCBI Taxonomy" id="299152"/>
    <lineage>
        <taxon>Bacteria</taxon>
        <taxon>Bacillati</taxon>
        <taxon>Actinomycetota</taxon>
        <taxon>Actinomycetes</taxon>
        <taxon>Micromonosporales</taxon>
        <taxon>Micromonosporaceae</taxon>
        <taxon>Micromonospora</taxon>
    </lineage>
</organism>
<dbReference type="AlphaFoldDB" id="A0A1C5H684"/>
<evidence type="ECO:0000313" key="2">
    <source>
        <dbReference type="Proteomes" id="UP000198210"/>
    </source>
</evidence>
<dbReference type="RefSeq" id="WP_088969520.1">
    <property type="nucleotide sequence ID" value="NZ_JBHLYF010000014.1"/>
</dbReference>
<name>A0A1C5H684_9ACTN</name>
<dbReference type="EMBL" id="LT607751">
    <property type="protein sequence ID" value="SCG41546.1"/>
    <property type="molecule type" value="Genomic_DNA"/>
</dbReference>
<evidence type="ECO:0008006" key="3">
    <source>
        <dbReference type="Google" id="ProtNLM"/>
    </source>
</evidence>